<evidence type="ECO:0000313" key="4">
    <source>
        <dbReference type="Proteomes" id="UP000307440"/>
    </source>
</evidence>
<feature type="coiled-coil region" evidence="1">
    <location>
        <begin position="233"/>
        <end position="262"/>
    </location>
</feature>
<dbReference type="Proteomes" id="UP000307440">
    <property type="component" value="Unassembled WGS sequence"/>
</dbReference>
<dbReference type="OrthoDB" id="2367075at2759"/>
<evidence type="ECO:0000256" key="1">
    <source>
        <dbReference type="SAM" id="Coils"/>
    </source>
</evidence>
<evidence type="ECO:0008006" key="5">
    <source>
        <dbReference type="Google" id="ProtNLM"/>
    </source>
</evidence>
<dbReference type="EMBL" id="ML210215">
    <property type="protein sequence ID" value="TFK23599.1"/>
    <property type="molecule type" value="Genomic_DNA"/>
</dbReference>
<sequence>MSIATELVPAAPGKYIGHDVYFWEFVTFKVEDRLFQLPKYRFMQSETFVQEHGLCIEYGHENVQDSRAIQLDVGLAEFEHFLKALYPMTPFYSGNQELSTEEWISVLRVSSKWLFVHMRIIAIEHLTAVDMDPIDRACLAKELHIRSWLASSYEKLLMRPEMFTKEEAARIGWEVAIRMVGIIIERLRTPIKRDVAGSPRVVVERWFRTELESIEETAQRYLPQNDRDTTWQVASAREVLERAELREEIVEENEDLEQGEGSVESGAGSIVRIADKGNPELVEGIEDSEHRDEVPTERATESFKLAKKEETVQEKGEIEEGRQMESEGEIGSIQTVKVAQDPGPTGPSVLPNTTEIKTEAEILVAKAHTAGNSPSPVPEPVITLAAAPEALSSIQGSGVASRASTMAAEDGVAASRASAMAREKARPFKAQSSVGPPAIALAAALEAQSSIHWQENGVASRTSTIAAEDAVAASRASAMTGEEPRPFKAQSAVGPSTQLSTEGSKRRVAQDHHSWGRRPLQVDMQTQAKVERERGKLWATVGNLEAEQARQRLKLARIAMELPVHEEASVTGLLGRLVSSILPSVPVLSNGKTGMPIREVKPGLPAQHVRAAQITHVTEKSTSLPYELFPGGPSDWEKS</sequence>
<name>A0A5C3KSL5_COPMA</name>
<keyword evidence="1" id="KW-0175">Coiled coil</keyword>
<reference evidence="3 4" key="1">
    <citation type="journal article" date="2019" name="Nat. Ecol. Evol.">
        <title>Megaphylogeny resolves global patterns of mushroom evolution.</title>
        <authorList>
            <person name="Varga T."/>
            <person name="Krizsan K."/>
            <person name="Foldi C."/>
            <person name="Dima B."/>
            <person name="Sanchez-Garcia M."/>
            <person name="Sanchez-Ramirez S."/>
            <person name="Szollosi G.J."/>
            <person name="Szarkandi J.G."/>
            <person name="Papp V."/>
            <person name="Albert L."/>
            <person name="Andreopoulos W."/>
            <person name="Angelini C."/>
            <person name="Antonin V."/>
            <person name="Barry K.W."/>
            <person name="Bougher N.L."/>
            <person name="Buchanan P."/>
            <person name="Buyck B."/>
            <person name="Bense V."/>
            <person name="Catcheside P."/>
            <person name="Chovatia M."/>
            <person name="Cooper J."/>
            <person name="Damon W."/>
            <person name="Desjardin D."/>
            <person name="Finy P."/>
            <person name="Geml J."/>
            <person name="Haridas S."/>
            <person name="Hughes K."/>
            <person name="Justo A."/>
            <person name="Karasinski D."/>
            <person name="Kautmanova I."/>
            <person name="Kiss B."/>
            <person name="Kocsube S."/>
            <person name="Kotiranta H."/>
            <person name="LaButti K.M."/>
            <person name="Lechner B.E."/>
            <person name="Liimatainen K."/>
            <person name="Lipzen A."/>
            <person name="Lukacs Z."/>
            <person name="Mihaltcheva S."/>
            <person name="Morgado L.N."/>
            <person name="Niskanen T."/>
            <person name="Noordeloos M.E."/>
            <person name="Ohm R.A."/>
            <person name="Ortiz-Santana B."/>
            <person name="Ovrebo C."/>
            <person name="Racz N."/>
            <person name="Riley R."/>
            <person name="Savchenko A."/>
            <person name="Shiryaev A."/>
            <person name="Soop K."/>
            <person name="Spirin V."/>
            <person name="Szebenyi C."/>
            <person name="Tomsovsky M."/>
            <person name="Tulloss R.E."/>
            <person name="Uehling J."/>
            <person name="Grigoriev I.V."/>
            <person name="Vagvolgyi C."/>
            <person name="Papp T."/>
            <person name="Martin F.M."/>
            <person name="Miettinen O."/>
            <person name="Hibbett D.S."/>
            <person name="Nagy L.G."/>
        </authorList>
    </citation>
    <scope>NUCLEOTIDE SEQUENCE [LARGE SCALE GENOMIC DNA]</scope>
    <source>
        <strain evidence="3 4">CBS 121175</strain>
    </source>
</reference>
<keyword evidence="4" id="KW-1185">Reference proteome</keyword>
<dbReference type="AlphaFoldDB" id="A0A5C3KSL5"/>
<feature type="compositionally biased region" description="Polar residues" evidence="2">
    <location>
        <begin position="493"/>
        <end position="502"/>
    </location>
</feature>
<protein>
    <recommendedName>
        <fullName evidence="5">BTB domain-containing protein</fullName>
    </recommendedName>
</protein>
<feature type="compositionally biased region" description="Basic and acidic residues" evidence="2">
    <location>
        <begin position="503"/>
        <end position="514"/>
    </location>
</feature>
<gene>
    <name evidence="3" type="ORF">FA15DRAFT_459035</name>
</gene>
<evidence type="ECO:0000313" key="3">
    <source>
        <dbReference type="EMBL" id="TFK23599.1"/>
    </source>
</evidence>
<accession>A0A5C3KSL5</accession>
<feature type="region of interest" description="Disordered" evidence="2">
    <location>
        <begin position="475"/>
        <end position="520"/>
    </location>
</feature>
<feature type="compositionally biased region" description="Basic and acidic residues" evidence="2">
    <location>
        <begin position="308"/>
        <end position="325"/>
    </location>
</feature>
<feature type="region of interest" description="Disordered" evidence="2">
    <location>
        <begin position="308"/>
        <end position="329"/>
    </location>
</feature>
<organism evidence="3 4">
    <name type="scientific">Coprinopsis marcescibilis</name>
    <name type="common">Agaric fungus</name>
    <name type="synonym">Psathyrella marcescibilis</name>
    <dbReference type="NCBI Taxonomy" id="230819"/>
    <lineage>
        <taxon>Eukaryota</taxon>
        <taxon>Fungi</taxon>
        <taxon>Dikarya</taxon>
        <taxon>Basidiomycota</taxon>
        <taxon>Agaricomycotina</taxon>
        <taxon>Agaricomycetes</taxon>
        <taxon>Agaricomycetidae</taxon>
        <taxon>Agaricales</taxon>
        <taxon>Agaricineae</taxon>
        <taxon>Psathyrellaceae</taxon>
        <taxon>Coprinopsis</taxon>
    </lineage>
</organism>
<proteinExistence type="predicted"/>
<evidence type="ECO:0000256" key="2">
    <source>
        <dbReference type="SAM" id="MobiDB-lite"/>
    </source>
</evidence>